<sequence length="319" mass="36023">MLLLLFPSFFLAFSRGFHTFTVTHHTPFHIRLSKNNLYFIFDEQPPPEIKFVAIDSLNKTHSVLMNSLSHAMFFDTILYVSSPKNIRYTLNFWLIPNQICSGVSHSVIADFAVSMDLSSPKTPSDFCIFSQGSSLSYHSELVYKSGSPISRVEYYTFPDKPSVKCKNGKKCTFSSSSPFFIRLTSVSGFKFKSSLLYKVNRHNFDSYECSFKAIPFMIDGLLQMQAGNLNVKHLKCLSAAEEMLSTVTLTASGIIVGIMVITLLHCAGIINLKTLLGCNKEHKRFNKLKENPYASTIQQDEIGNQSEKEIEKLQNNETI</sequence>
<evidence type="ECO:0000256" key="1">
    <source>
        <dbReference type="SAM" id="Phobius"/>
    </source>
</evidence>
<dbReference type="Proteomes" id="UP001470230">
    <property type="component" value="Unassembled WGS sequence"/>
</dbReference>
<feature type="signal peptide" evidence="2">
    <location>
        <begin position="1"/>
        <end position="16"/>
    </location>
</feature>
<keyword evidence="1" id="KW-0812">Transmembrane</keyword>
<keyword evidence="1" id="KW-1133">Transmembrane helix</keyword>
<comment type="caution">
    <text evidence="3">The sequence shown here is derived from an EMBL/GenBank/DDBJ whole genome shotgun (WGS) entry which is preliminary data.</text>
</comment>
<accession>A0ABR2L204</accession>
<proteinExistence type="predicted"/>
<organism evidence="3 4">
    <name type="scientific">Tritrichomonas musculus</name>
    <dbReference type="NCBI Taxonomy" id="1915356"/>
    <lineage>
        <taxon>Eukaryota</taxon>
        <taxon>Metamonada</taxon>
        <taxon>Parabasalia</taxon>
        <taxon>Tritrichomonadida</taxon>
        <taxon>Tritrichomonadidae</taxon>
        <taxon>Tritrichomonas</taxon>
    </lineage>
</organism>
<name>A0ABR2L204_9EUKA</name>
<protein>
    <submittedName>
        <fullName evidence="3">Uncharacterized protein</fullName>
    </submittedName>
</protein>
<dbReference type="EMBL" id="JAPFFF010000002">
    <property type="protein sequence ID" value="KAK8897123.1"/>
    <property type="molecule type" value="Genomic_DNA"/>
</dbReference>
<keyword evidence="4" id="KW-1185">Reference proteome</keyword>
<keyword evidence="2" id="KW-0732">Signal</keyword>
<evidence type="ECO:0000256" key="2">
    <source>
        <dbReference type="SAM" id="SignalP"/>
    </source>
</evidence>
<evidence type="ECO:0000313" key="4">
    <source>
        <dbReference type="Proteomes" id="UP001470230"/>
    </source>
</evidence>
<gene>
    <name evidence="3" type="ORF">M9Y10_015057</name>
</gene>
<feature type="transmembrane region" description="Helical" evidence="1">
    <location>
        <begin position="254"/>
        <end position="276"/>
    </location>
</feature>
<feature type="chain" id="PRO_5045751941" evidence="2">
    <location>
        <begin position="17"/>
        <end position="319"/>
    </location>
</feature>
<evidence type="ECO:0000313" key="3">
    <source>
        <dbReference type="EMBL" id="KAK8897123.1"/>
    </source>
</evidence>
<reference evidence="3 4" key="1">
    <citation type="submission" date="2024-04" db="EMBL/GenBank/DDBJ databases">
        <title>Tritrichomonas musculus Genome.</title>
        <authorList>
            <person name="Alves-Ferreira E."/>
            <person name="Grigg M."/>
            <person name="Lorenzi H."/>
            <person name="Galac M."/>
        </authorList>
    </citation>
    <scope>NUCLEOTIDE SEQUENCE [LARGE SCALE GENOMIC DNA]</scope>
    <source>
        <strain evidence="3 4">EAF2021</strain>
    </source>
</reference>
<keyword evidence="1" id="KW-0472">Membrane</keyword>